<evidence type="ECO:0000259" key="7">
    <source>
        <dbReference type="Pfam" id="PF00460"/>
    </source>
</evidence>
<evidence type="ECO:0000256" key="5">
    <source>
        <dbReference type="ARBA" id="ARBA00040228"/>
    </source>
</evidence>
<dbReference type="InterPro" id="IPR037925">
    <property type="entry name" value="FlgE/F/G-like"/>
</dbReference>
<evidence type="ECO:0000313" key="10">
    <source>
        <dbReference type="EMBL" id="MFC3907755.1"/>
    </source>
</evidence>
<evidence type="ECO:0000256" key="2">
    <source>
        <dbReference type="ARBA" id="ARBA00009677"/>
    </source>
</evidence>
<dbReference type="Proteomes" id="UP001595758">
    <property type="component" value="Unassembled WGS sequence"/>
</dbReference>
<dbReference type="InterPro" id="IPR010930">
    <property type="entry name" value="Flg_bb/hook_C_dom"/>
</dbReference>
<dbReference type="SUPFAM" id="SSF117143">
    <property type="entry name" value="Flagellar hook protein flgE"/>
    <property type="match status" value="1"/>
</dbReference>
<dbReference type="RefSeq" id="WP_382340406.1">
    <property type="nucleotide sequence ID" value="NZ_JBHSAB010000001.1"/>
</dbReference>
<comment type="subunit">
    <text evidence="4 6">The basal body constitutes a major portion of the flagellar organelle and consists of five rings (E,L,P,S, and M) mounted on a central rod. The rod consists of about 26 subunits of FlgG in the distal portion, and FlgB, FlgC and FlgF are thought to build up the proximal portion of the rod with about 6 subunits each.</text>
</comment>
<feature type="domain" description="Flagellar basal body rod protein N-terminal" evidence="7">
    <location>
        <begin position="5"/>
        <end position="35"/>
    </location>
</feature>
<dbReference type="NCBIfam" id="NF009280">
    <property type="entry name" value="PRK12640.1"/>
    <property type="match status" value="1"/>
</dbReference>
<evidence type="ECO:0000256" key="4">
    <source>
        <dbReference type="ARBA" id="ARBA00038560"/>
    </source>
</evidence>
<evidence type="ECO:0000256" key="1">
    <source>
        <dbReference type="ARBA" id="ARBA00004117"/>
    </source>
</evidence>
<dbReference type="Pfam" id="PF22692">
    <property type="entry name" value="LlgE_F_G_D1"/>
    <property type="match status" value="1"/>
</dbReference>
<keyword evidence="10" id="KW-0969">Cilium</keyword>
<reference evidence="11" key="1">
    <citation type="journal article" date="2019" name="Int. J. Syst. Evol. Microbiol.">
        <title>The Global Catalogue of Microorganisms (GCM) 10K type strain sequencing project: providing services to taxonomists for standard genome sequencing and annotation.</title>
        <authorList>
            <consortium name="The Broad Institute Genomics Platform"/>
            <consortium name="The Broad Institute Genome Sequencing Center for Infectious Disease"/>
            <person name="Wu L."/>
            <person name="Ma J."/>
        </authorList>
    </citation>
    <scope>NUCLEOTIDE SEQUENCE [LARGE SCALE GENOMIC DNA]</scope>
    <source>
        <strain evidence="11">CCUG 59858</strain>
    </source>
</reference>
<keyword evidence="11" id="KW-1185">Reference proteome</keyword>
<dbReference type="NCBIfam" id="TIGR03506">
    <property type="entry name" value="FlgEFG_subfam"/>
    <property type="match status" value="1"/>
</dbReference>
<name>A0ABV8CBV8_9GAMM</name>
<dbReference type="Pfam" id="PF06429">
    <property type="entry name" value="Flg_bbr_C"/>
    <property type="match status" value="1"/>
</dbReference>
<proteinExistence type="inferred from homology"/>
<evidence type="ECO:0000256" key="6">
    <source>
        <dbReference type="RuleBase" id="RU362116"/>
    </source>
</evidence>
<dbReference type="PANTHER" id="PTHR30435:SF18">
    <property type="entry name" value="FLAGELLAR BASAL-BODY ROD PROTEIN FLGF"/>
    <property type="match status" value="1"/>
</dbReference>
<evidence type="ECO:0000256" key="3">
    <source>
        <dbReference type="ARBA" id="ARBA00023143"/>
    </source>
</evidence>
<dbReference type="InterPro" id="IPR053967">
    <property type="entry name" value="LlgE_F_G-like_D1"/>
</dbReference>
<accession>A0ABV8CBV8</accession>
<comment type="similarity">
    <text evidence="2 6">Belongs to the flagella basal body rod proteins family.</text>
</comment>
<comment type="caution">
    <text evidence="10">The sequence shown here is derived from an EMBL/GenBank/DDBJ whole genome shotgun (WGS) entry which is preliminary data.</text>
</comment>
<sequence length="248" mass="26076">MEPMLYTAMNGAQTDLSRQMISSNNMANVNTPGFKEDIFAAESVYLTNTEGLDTGVALVVEEPNNTSVSPGPIMTTGRDLDVAVGQVNGWFAVGTGNGTEAYTRNGSFKLNANGLLTTTDDLPVLGDGGPISIPPAQKVDIGTDGTISIVPLGGTPLEVVIIDRLKLVSLQPNQVYKNAAGLMQTKQGGNVPPDPNLTVVSGALEGSNVNAVEQMIDMIAANREFEGQIKVMQTADDNAQQLAQILQE</sequence>
<comment type="subcellular location">
    <subcellularLocation>
        <location evidence="1 6">Bacterial flagellum basal body</location>
    </subcellularLocation>
</comment>
<dbReference type="Pfam" id="PF00460">
    <property type="entry name" value="Flg_bb_rod"/>
    <property type="match status" value="1"/>
</dbReference>
<evidence type="ECO:0000259" key="8">
    <source>
        <dbReference type="Pfam" id="PF06429"/>
    </source>
</evidence>
<evidence type="ECO:0000313" key="11">
    <source>
        <dbReference type="Proteomes" id="UP001595758"/>
    </source>
</evidence>
<dbReference type="PROSITE" id="PS00588">
    <property type="entry name" value="FLAGELLA_BB_ROD"/>
    <property type="match status" value="1"/>
</dbReference>
<dbReference type="PANTHER" id="PTHR30435">
    <property type="entry name" value="FLAGELLAR PROTEIN"/>
    <property type="match status" value="1"/>
</dbReference>
<dbReference type="InterPro" id="IPR019776">
    <property type="entry name" value="Flagellar_basal_body_rod_CS"/>
</dbReference>
<organism evidence="10 11">
    <name type="scientific">Legionella dresdenensis</name>
    <dbReference type="NCBI Taxonomy" id="450200"/>
    <lineage>
        <taxon>Bacteria</taxon>
        <taxon>Pseudomonadati</taxon>
        <taxon>Pseudomonadota</taxon>
        <taxon>Gammaproteobacteria</taxon>
        <taxon>Legionellales</taxon>
        <taxon>Legionellaceae</taxon>
        <taxon>Legionella</taxon>
    </lineage>
</organism>
<evidence type="ECO:0000259" key="9">
    <source>
        <dbReference type="Pfam" id="PF22692"/>
    </source>
</evidence>
<gene>
    <name evidence="10" type="ORF">ACFORL_01500</name>
</gene>
<keyword evidence="10" id="KW-0282">Flagellum</keyword>
<dbReference type="EMBL" id="JBHSAB010000001">
    <property type="protein sequence ID" value="MFC3907755.1"/>
    <property type="molecule type" value="Genomic_DNA"/>
</dbReference>
<keyword evidence="3 6" id="KW-0975">Bacterial flagellum</keyword>
<protein>
    <recommendedName>
        <fullName evidence="5 6">Flagellar basal-body rod protein FlgF</fullName>
    </recommendedName>
</protein>
<keyword evidence="10" id="KW-0966">Cell projection</keyword>
<feature type="domain" description="Flagellar hook protein FlgE/F/G-like D1" evidence="9">
    <location>
        <begin position="88"/>
        <end position="148"/>
    </location>
</feature>
<feature type="domain" description="Flagellar basal-body/hook protein C-terminal" evidence="8">
    <location>
        <begin position="201"/>
        <end position="245"/>
    </location>
</feature>
<dbReference type="InterPro" id="IPR001444">
    <property type="entry name" value="Flag_bb_rod_N"/>
</dbReference>
<dbReference type="InterPro" id="IPR020013">
    <property type="entry name" value="Flagellar_FlgE/F/G"/>
</dbReference>